<dbReference type="Gene3D" id="2.40.50.140">
    <property type="entry name" value="Nucleic acid-binding proteins"/>
    <property type="match status" value="1"/>
</dbReference>
<dbReference type="InterPro" id="IPR033136">
    <property type="entry name" value="DNA_ligase_CS"/>
</dbReference>
<dbReference type="EC" id="6.5.1.2" evidence="2 15"/>
<feature type="binding site" evidence="15">
    <location>
        <position position="326"/>
    </location>
    <ligand>
        <name>NAD(+)</name>
        <dbReference type="ChEBI" id="CHEBI:57540"/>
    </ligand>
</feature>
<gene>
    <name evidence="15" type="primary">ligA</name>
    <name evidence="18" type="ORF">B7Z12_14325</name>
</gene>
<evidence type="ECO:0000256" key="12">
    <source>
        <dbReference type="ARBA" id="ARBA00023211"/>
    </source>
</evidence>
<comment type="cofactor">
    <cofactor evidence="15">
        <name>Mg(2+)</name>
        <dbReference type="ChEBI" id="CHEBI:18420"/>
    </cofactor>
    <cofactor evidence="15">
        <name>Mn(2+)</name>
        <dbReference type="ChEBI" id="CHEBI:29035"/>
    </cofactor>
</comment>
<evidence type="ECO:0000256" key="4">
    <source>
        <dbReference type="ARBA" id="ARBA00022598"/>
    </source>
</evidence>
<evidence type="ECO:0000256" key="11">
    <source>
        <dbReference type="ARBA" id="ARBA00023204"/>
    </source>
</evidence>
<evidence type="ECO:0000256" key="6">
    <source>
        <dbReference type="ARBA" id="ARBA00022723"/>
    </source>
</evidence>
<feature type="binding site" evidence="15">
    <location>
        <position position="423"/>
    </location>
    <ligand>
        <name>Zn(2+)</name>
        <dbReference type="ChEBI" id="CHEBI:29105"/>
    </ligand>
</feature>
<sequence length="758" mass="82018">MSQIAVADLTEAQAVEELERLADLLATHDIAYHQQDNPTVSDAEYDALKRRNLDIETRFPHLVRDNSPSMRVGAARAEQFAPVEHGVPMLSLDNAFSNDEAIEFDARIRRFLRIPPSETVAYTAEPKIDGLSASLRYEKGVLVQGATRGDGRVGEDVTANLRTIADIPHRLKGSGWPDVIEVRGEVYVELEAFAAFNTAAEAAGQRTYANPRNFAAGSLRQIDPKISAQRPLRFFGYAWGLVSEGFADSQWGALEKLAEWGFVTTAPPAQRVLNAQGLLDIYAQFEVLRPTLGFDIDGVVYKVDELELQRRLGFVSRSPRWAIARKFPAQRARTVLEAIDLQVGRTGAITPVARLRPVTVGGVSVTNATLHNGDEIARLDVRIGDTVVIQRAGDVIPQIVEVALDARPDPAPPPYEFPHVCPCPLQTPLAREVTASRQESVVRRCTGEFACPFQRVEHLRHFTEPADIFKLARDEEKLAALREREGYGETSVANLVKGIEARRTIGMDRMIYGLGARDIGETTSTVLARNFDRFEDLQAAAEAAAKGLPGETYLELSTAPGVGPKALDMLIEAGKGGLVADPWPQTDDLEIKIGHAVPKLTKPARAALAQRYGTWDAFADGLVAAASGAPGDDYLHLAAIDGVGPVAAQSLARFFAEDHNRQKVANLVAELDVQPVAKPKTDTAVAGKTIVFTGSLEKMTRDEAKAQAEGLGAKVASSVSKKTDLVVAGPGAGSKLKTATDLGIQVMTEDEWLALVGA</sequence>
<dbReference type="InterPro" id="IPR013840">
    <property type="entry name" value="DNAligase_N"/>
</dbReference>
<dbReference type="CDD" id="cd00114">
    <property type="entry name" value="LIGANc"/>
    <property type="match status" value="1"/>
</dbReference>
<feature type="binding site" evidence="15">
    <location>
        <position position="185"/>
    </location>
    <ligand>
        <name>NAD(+)</name>
        <dbReference type="ChEBI" id="CHEBI:57540"/>
    </ligand>
</feature>
<evidence type="ECO:0000256" key="1">
    <source>
        <dbReference type="ARBA" id="ARBA00004067"/>
    </source>
</evidence>
<dbReference type="FunFam" id="3.30.470.30:FF:000001">
    <property type="entry name" value="DNA ligase"/>
    <property type="match status" value="1"/>
</dbReference>
<evidence type="ECO:0000256" key="3">
    <source>
        <dbReference type="ARBA" id="ARBA00013308"/>
    </source>
</evidence>
<feature type="binding site" evidence="15">
    <location>
        <position position="445"/>
    </location>
    <ligand>
        <name>Zn(2+)</name>
        <dbReference type="ChEBI" id="CHEBI:29105"/>
    </ligand>
</feature>
<dbReference type="HAMAP" id="MF_01588">
    <property type="entry name" value="DNA_ligase_A"/>
    <property type="match status" value="1"/>
</dbReference>
<dbReference type="Pfam" id="PF00533">
    <property type="entry name" value="BRCT"/>
    <property type="match status" value="1"/>
</dbReference>
<dbReference type="GO" id="GO:0006260">
    <property type="term" value="P:DNA replication"/>
    <property type="evidence" value="ECO:0007669"/>
    <property type="project" value="UniProtKB-KW"/>
</dbReference>
<evidence type="ECO:0000256" key="8">
    <source>
        <dbReference type="ARBA" id="ARBA00022833"/>
    </source>
</evidence>
<evidence type="ECO:0000256" key="2">
    <source>
        <dbReference type="ARBA" id="ARBA00012722"/>
    </source>
</evidence>
<feature type="binding site" evidence="15">
    <location>
        <position position="421"/>
    </location>
    <ligand>
        <name>Zn(2+)</name>
        <dbReference type="ChEBI" id="CHEBI:29105"/>
    </ligand>
</feature>
<dbReference type="EMBL" id="NCDQ01000250">
    <property type="protein sequence ID" value="OYX01359.1"/>
    <property type="molecule type" value="Genomic_DNA"/>
</dbReference>
<keyword evidence="11 15" id="KW-0234">DNA repair</keyword>
<dbReference type="InterPro" id="IPR001679">
    <property type="entry name" value="DNA_ligase"/>
</dbReference>
<evidence type="ECO:0000259" key="17">
    <source>
        <dbReference type="PROSITE" id="PS50172"/>
    </source>
</evidence>
<dbReference type="InterPro" id="IPR012340">
    <property type="entry name" value="NA-bd_OB-fold"/>
</dbReference>
<evidence type="ECO:0000256" key="16">
    <source>
        <dbReference type="RuleBase" id="RU000618"/>
    </source>
</evidence>
<dbReference type="InterPro" id="IPR036420">
    <property type="entry name" value="BRCT_dom_sf"/>
</dbReference>
<keyword evidence="12 15" id="KW-0464">Manganese</keyword>
<dbReference type="Gene3D" id="1.10.150.20">
    <property type="entry name" value="5' to 3' exonuclease, C-terminal subdomain"/>
    <property type="match status" value="2"/>
</dbReference>
<dbReference type="SUPFAM" id="SSF50249">
    <property type="entry name" value="Nucleic acid-binding proteins"/>
    <property type="match status" value="1"/>
</dbReference>
<keyword evidence="7 15" id="KW-0227">DNA damage</keyword>
<dbReference type="Gene3D" id="3.40.50.10190">
    <property type="entry name" value="BRCT domain"/>
    <property type="match status" value="1"/>
</dbReference>
<proteinExistence type="inferred from homology"/>
<dbReference type="NCBIfam" id="TIGR00575">
    <property type="entry name" value="dnlj"/>
    <property type="match status" value="1"/>
</dbReference>
<feature type="active site" description="N6-AMP-lysine intermediate" evidence="15">
    <location>
        <position position="127"/>
    </location>
</feature>
<feature type="binding site" evidence="15">
    <location>
        <begin position="42"/>
        <end position="46"/>
    </location>
    <ligand>
        <name>NAD(+)</name>
        <dbReference type="ChEBI" id="CHEBI:57540"/>
    </ligand>
</feature>
<dbReference type="Pfam" id="PF03120">
    <property type="entry name" value="OB_DNA_ligase"/>
    <property type="match status" value="1"/>
</dbReference>
<comment type="caution">
    <text evidence="18">The sequence shown here is derived from an EMBL/GenBank/DDBJ whole genome shotgun (WGS) entry which is preliminary data.</text>
</comment>
<feature type="binding site" evidence="15">
    <location>
        <position position="148"/>
    </location>
    <ligand>
        <name>NAD(+)</name>
        <dbReference type="ChEBI" id="CHEBI:57540"/>
    </ligand>
</feature>
<feature type="binding site" evidence="15">
    <location>
        <position position="451"/>
    </location>
    <ligand>
        <name>Zn(2+)</name>
        <dbReference type="ChEBI" id="CHEBI:29105"/>
    </ligand>
</feature>
<dbReference type="PROSITE" id="PS50172">
    <property type="entry name" value="BRCT"/>
    <property type="match status" value="1"/>
</dbReference>
<dbReference type="GO" id="GO:0003911">
    <property type="term" value="F:DNA ligase (NAD+) activity"/>
    <property type="evidence" value="ECO:0007669"/>
    <property type="project" value="UniProtKB-UniRule"/>
</dbReference>
<dbReference type="Gene3D" id="3.30.470.30">
    <property type="entry name" value="DNA ligase/mRNA capping enzyme"/>
    <property type="match status" value="1"/>
</dbReference>
<keyword evidence="9 15" id="KW-0460">Magnesium</keyword>
<evidence type="ECO:0000256" key="15">
    <source>
        <dbReference type="HAMAP-Rule" id="MF_01588"/>
    </source>
</evidence>
<dbReference type="SMART" id="SM00292">
    <property type="entry name" value="BRCT"/>
    <property type="match status" value="1"/>
</dbReference>
<name>A0A258D0T8_CAUVI</name>
<evidence type="ECO:0000256" key="5">
    <source>
        <dbReference type="ARBA" id="ARBA00022705"/>
    </source>
</evidence>
<dbReference type="InterPro" id="IPR013839">
    <property type="entry name" value="DNAligase_adenylation"/>
</dbReference>
<dbReference type="Proteomes" id="UP000215616">
    <property type="component" value="Unassembled WGS sequence"/>
</dbReference>
<dbReference type="NCBIfam" id="NF005932">
    <property type="entry name" value="PRK07956.1"/>
    <property type="match status" value="1"/>
</dbReference>
<dbReference type="InterPro" id="IPR004150">
    <property type="entry name" value="NAD_DNA_ligase_OB"/>
</dbReference>
<dbReference type="SUPFAM" id="SSF47781">
    <property type="entry name" value="RuvA domain 2-like"/>
    <property type="match status" value="2"/>
</dbReference>
<dbReference type="InterPro" id="IPR018239">
    <property type="entry name" value="DNA_ligase_AS"/>
</dbReference>
<keyword evidence="8 15" id="KW-0862">Zinc</keyword>
<comment type="function">
    <text evidence="1 15">DNA ligase that catalyzes the formation of phosphodiester linkages between 5'-phosphoryl and 3'-hydroxyl groups in double-stranded DNA using NAD as a coenzyme and as the energy source for the reaction. It is essential for DNA replication and repair of damaged DNA.</text>
</comment>
<organism evidence="18 19">
    <name type="scientific">Caulobacter vibrioides</name>
    <name type="common">Caulobacter crescentus</name>
    <dbReference type="NCBI Taxonomy" id="155892"/>
    <lineage>
        <taxon>Bacteria</taxon>
        <taxon>Pseudomonadati</taxon>
        <taxon>Pseudomonadota</taxon>
        <taxon>Alphaproteobacteria</taxon>
        <taxon>Caulobacterales</taxon>
        <taxon>Caulobacteraceae</taxon>
        <taxon>Caulobacter</taxon>
    </lineage>
</organism>
<comment type="similarity">
    <text evidence="14 15">Belongs to the NAD-dependent DNA ligase family. LigA subfamily.</text>
</comment>
<evidence type="ECO:0000313" key="18">
    <source>
        <dbReference type="EMBL" id="OYX01359.1"/>
    </source>
</evidence>
<evidence type="ECO:0000256" key="10">
    <source>
        <dbReference type="ARBA" id="ARBA00023027"/>
    </source>
</evidence>
<feature type="binding site" evidence="15">
    <location>
        <position position="302"/>
    </location>
    <ligand>
        <name>NAD(+)</name>
        <dbReference type="ChEBI" id="CHEBI:57540"/>
    </ligand>
</feature>
<keyword evidence="6 15" id="KW-0479">Metal-binding</keyword>
<evidence type="ECO:0000313" key="19">
    <source>
        <dbReference type="Proteomes" id="UP000215616"/>
    </source>
</evidence>
<dbReference type="CDD" id="cd17748">
    <property type="entry name" value="BRCT_DNA_ligase_like"/>
    <property type="match status" value="1"/>
</dbReference>
<dbReference type="InterPro" id="IPR010994">
    <property type="entry name" value="RuvA_2-like"/>
</dbReference>
<dbReference type="PANTHER" id="PTHR23389">
    <property type="entry name" value="CHROMOSOME TRANSMISSION FIDELITY FACTOR 18"/>
    <property type="match status" value="1"/>
</dbReference>
<dbReference type="PANTHER" id="PTHR23389:SF9">
    <property type="entry name" value="DNA LIGASE"/>
    <property type="match status" value="1"/>
</dbReference>
<dbReference type="PROSITE" id="PS01056">
    <property type="entry name" value="DNA_LIGASE_N2"/>
    <property type="match status" value="1"/>
</dbReference>
<keyword evidence="4 15" id="KW-0436">Ligase</keyword>
<keyword evidence="10 15" id="KW-0520">NAD</keyword>
<feature type="binding site" evidence="15">
    <location>
        <position position="125"/>
    </location>
    <ligand>
        <name>NAD(+)</name>
        <dbReference type="ChEBI" id="CHEBI:57540"/>
    </ligand>
</feature>
<dbReference type="InterPro" id="IPR001357">
    <property type="entry name" value="BRCT_dom"/>
</dbReference>
<evidence type="ECO:0000256" key="13">
    <source>
        <dbReference type="ARBA" id="ARBA00034005"/>
    </source>
</evidence>
<dbReference type="PIRSF" id="PIRSF001604">
    <property type="entry name" value="LigA"/>
    <property type="match status" value="1"/>
</dbReference>
<protein>
    <recommendedName>
        <fullName evidence="3 15">DNA ligase</fullName>
        <ecNumber evidence="2 15">6.5.1.2</ecNumber>
    </recommendedName>
    <alternativeName>
        <fullName evidence="15">Polydeoxyribonucleotide synthase [NAD(+)]</fullName>
    </alternativeName>
</protein>
<evidence type="ECO:0000256" key="9">
    <source>
        <dbReference type="ARBA" id="ARBA00022842"/>
    </source>
</evidence>
<dbReference type="AlphaFoldDB" id="A0A258D0T8"/>
<comment type="catalytic activity">
    <reaction evidence="13 15 16">
        <text>NAD(+) + (deoxyribonucleotide)n-3'-hydroxyl + 5'-phospho-(deoxyribonucleotide)m = (deoxyribonucleotide)n+m + AMP + beta-nicotinamide D-nucleotide.</text>
        <dbReference type="EC" id="6.5.1.2"/>
    </reaction>
</comment>
<dbReference type="SMART" id="SM00532">
    <property type="entry name" value="LIGANc"/>
    <property type="match status" value="1"/>
</dbReference>
<reference evidence="18 19" key="1">
    <citation type="submission" date="2017-03" db="EMBL/GenBank/DDBJ databases">
        <title>Lifting the veil on microbial sulfur biogeochemistry in mining wastewaters.</title>
        <authorList>
            <person name="Kantor R.S."/>
            <person name="Colenbrander Nelson T."/>
            <person name="Marshall S."/>
            <person name="Bennett D."/>
            <person name="Apte S."/>
            <person name="Camacho D."/>
            <person name="Thomas B.C."/>
            <person name="Warren L.A."/>
            <person name="Banfield J.F."/>
        </authorList>
    </citation>
    <scope>NUCLEOTIDE SEQUENCE [LARGE SCALE GENOMIC DNA]</scope>
    <source>
        <strain evidence="18">32-67-7</strain>
    </source>
</reference>
<accession>A0A258D0T8</accession>
<dbReference type="GO" id="GO:0005829">
    <property type="term" value="C:cytosol"/>
    <property type="evidence" value="ECO:0007669"/>
    <property type="project" value="TreeGrafter"/>
</dbReference>
<dbReference type="SUPFAM" id="SSF56091">
    <property type="entry name" value="DNA ligase/mRNA capping enzyme, catalytic domain"/>
    <property type="match status" value="1"/>
</dbReference>
<feature type="domain" description="BRCT" evidence="17">
    <location>
        <begin position="680"/>
        <end position="753"/>
    </location>
</feature>
<dbReference type="GO" id="GO:0006281">
    <property type="term" value="P:DNA repair"/>
    <property type="evidence" value="ECO:0007669"/>
    <property type="project" value="UniProtKB-KW"/>
</dbReference>
<dbReference type="PROSITE" id="PS01055">
    <property type="entry name" value="DNA_LIGASE_N1"/>
    <property type="match status" value="1"/>
</dbReference>
<dbReference type="GO" id="GO:0046872">
    <property type="term" value="F:metal ion binding"/>
    <property type="evidence" value="ECO:0007669"/>
    <property type="project" value="UniProtKB-KW"/>
</dbReference>
<dbReference type="Pfam" id="PF01653">
    <property type="entry name" value="DNA_ligase_aden"/>
    <property type="match status" value="1"/>
</dbReference>
<dbReference type="FunFam" id="2.40.50.140:FF:000012">
    <property type="entry name" value="DNA ligase"/>
    <property type="match status" value="1"/>
</dbReference>
<evidence type="ECO:0000256" key="14">
    <source>
        <dbReference type="ARBA" id="ARBA00060881"/>
    </source>
</evidence>
<dbReference type="Gene3D" id="1.10.287.610">
    <property type="entry name" value="Helix hairpin bin"/>
    <property type="match status" value="1"/>
</dbReference>
<keyword evidence="5 15" id="KW-0235">DNA replication</keyword>
<evidence type="ECO:0000256" key="7">
    <source>
        <dbReference type="ARBA" id="ARBA00022763"/>
    </source>
</evidence>
<feature type="binding site" evidence="15">
    <location>
        <begin position="91"/>
        <end position="92"/>
    </location>
    <ligand>
        <name>NAD(+)</name>
        <dbReference type="ChEBI" id="CHEBI:57540"/>
    </ligand>
</feature>
<dbReference type="SUPFAM" id="SSF52113">
    <property type="entry name" value="BRCT domain"/>
    <property type="match status" value="1"/>
</dbReference>